<proteinExistence type="predicted"/>
<sequence>MHHYSRLQDNEESDFESISFLSPAKHAQSNSPTFQPLKSQPSSTPILNYTQKRCSVRTKIFQTKKNEFIQKKKKVQKEVCIQEYDGFVVTDLVITGSYTSMMKQSGLNDSGQQAPPLCIALHDQPNFHCLWKIQQAPEKFIAVLLPQTYEVAWT</sequence>
<dbReference type="EMBL" id="FN595752">
    <property type="protein sequence ID" value="CBI27325.3"/>
    <property type="molecule type" value="Genomic_DNA"/>
</dbReference>
<dbReference type="AlphaFoldDB" id="D7TA03"/>
<keyword evidence="3" id="KW-1185">Reference proteome</keyword>
<feature type="region of interest" description="Disordered" evidence="1">
    <location>
        <begin position="26"/>
        <end position="45"/>
    </location>
</feature>
<name>D7TA03_VITVI</name>
<feature type="compositionally biased region" description="Polar residues" evidence="1">
    <location>
        <begin position="27"/>
        <end position="45"/>
    </location>
</feature>
<organism evidence="2 3">
    <name type="scientific">Vitis vinifera</name>
    <name type="common">Grape</name>
    <dbReference type="NCBI Taxonomy" id="29760"/>
    <lineage>
        <taxon>Eukaryota</taxon>
        <taxon>Viridiplantae</taxon>
        <taxon>Streptophyta</taxon>
        <taxon>Embryophyta</taxon>
        <taxon>Tracheophyta</taxon>
        <taxon>Spermatophyta</taxon>
        <taxon>Magnoliopsida</taxon>
        <taxon>eudicotyledons</taxon>
        <taxon>Gunneridae</taxon>
        <taxon>Pentapetalae</taxon>
        <taxon>rosids</taxon>
        <taxon>Vitales</taxon>
        <taxon>Vitaceae</taxon>
        <taxon>Viteae</taxon>
        <taxon>Vitis</taxon>
    </lineage>
</organism>
<dbReference type="PaxDb" id="29760-VIT_01s0011g00040.t01"/>
<evidence type="ECO:0000313" key="3">
    <source>
        <dbReference type="Proteomes" id="UP000009183"/>
    </source>
</evidence>
<dbReference type="HOGENOM" id="CLU_1707461_0_0_1"/>
<evidence type="ECO:0000313" key="2">
    <source>
        <dbReference type="EMBL" id="CBI27325.3"/>
    </source>
</evidence>
<dbReference type="InParanoid" id="D7TA03"/>
<dbReference type="Proteomes" id="UP000009183">
    <property type="component" value="Chromosome 1"/>
</dbReference>
<protein>
    <submittedName>
        <fullName evidence="2">Uncharacterized protein</fullName>
    </submittedName>
</protein>
<reference evidence="3" key="1">
    <citation type="journal article" date="2007" name="Nature">
        <title>The grapevine genome sequence suggests ancestral hexaploidization in major angiosperm phyla.</title>
        <authorList>
            <consortium name="The French-Italian Public Consortium for Grapevine Genome Characterization."/>
            <person name="Jaillon O."/>
            <person name="Aury J.-M."/>
            <person name="Noel B."/>
            <person name="Policriti A."/>
            <person name="Clepet C."/>
            <person name="Casagrande A."/>
            <person name="Choisne N."/>
            <person name="Aubourg S."/>
            <person name="Vitulo N."/>
            <person name="Jubin C."/>
            <person name="Vezzi A."/>
            <person name="Legeai F."/>
            <person name="Hugueney P."/>
            <person name="Dasilva C."/>
            <person name="Horner D."/>
            <person name="Mica E."/>
            <person name="Jublot D."/>
            <person name="Poulain J."/>
            <person name="Bruyere C."/>
            <person name="Billault A."/>
            <person name="Segurens B."/>
            <person name="Gouyvenoux M."/>
            <person name="Ugarte E."/>
            <person name="Cattonaro F."/>
            <person name="Anthouard V."/>
            <person name="Vico V."/>
            <person name="Del Fabbro C."/>
            <person name="Alaux M."/>
            <person name="Di Gaspero G."/>
            <person name="Dumas V."/>
            <person name="Felice N."/>
            <person name="Paillard S."/>
            <person name="Juman I."/>
            <person name="Moroldo M."/>
            <person name="Scalabrin S."/>
            <person name="Canaguier A."/>
            <person name="Le Clainche I."/>
            <person name="Malacrida G."/>
            <person name="Durand E."/>
            <person name="Pesole G."/>
            <person name="Laucou V."/>
            <person name="Chatelet P."/>
            <person name="Merdinoglu D."/>
            <person name="Delledonne M."/>
            <person name="Pezzotti M."/>
            <person name="Lecharny A."/>
            <person name="Scarpelli C."/>
            <person name="Artiguenave F."/>
            <person name="Pe M.E."/>
            <person name="Valle G."/>
            <person name="Morgante M."/>
            <person name="Caboche M."/>
            <person name="Adam-Blondon A.-F."/>
            <person name="Weissenbach J."/>
            <person name="Quetier F."/>
            <person name="Wincker P."/>
        </authorList>
    </citation>
    <scope>NUCLEOTIDE SEQUENCE [LARGE SCALE GENOMIC DNA]</scope>
    <source>
        <strain evidence="3">cv. Pinot noir / PN40024</strain>
    </source>
</reference>
<evidence type="ECO:0000256" key="1">
    <source>
        <dbReference type="SAM" id="MobiDB-lite"/>
    </source>
</evidence>
<accession>D7TA03</accession>
<gene>
    <name evidence="2" type="ordered locus">VIT_01s0011g00040</name>
</gene>